<dbReference type="PATRIC" id="fig|710685.3.peg.2552"/>
<reference evidence="1 2" key="1">
    <citation type="submission" date="2011-12" db="EMBL/GenBank/DDBJ databases">
        <title>Complete sequence of Mycobacterium rhodesiae NBB3.</title>
        <authorList>
            <consortium name="US DOE Joint Genome Institute"/>
            <person name="Lucas S."/>
            <person name="Han J."/>
            <person name="Lapidus A."/>
            <person name="Cheng J.-F."/>
            <person name="Goodwin L."/>
            <person name="Pitluck S."/>
            <person name="Peters L."/>
            <person name="Mikhailova N."/>
            <person name="Gu W."/>
            <person name="Detter J.C."/>
            <person name="Han C."/>
            <person name="Tapia R."/>
            <person name="Land M."/>
            <person name="Hauser L."/>
            <person name="Kyrpides N."/>
            <person name="Ivanova N."/>
            <person name="Pagani I."/>
            <person name="Mattes T."/>
            <person name="Holmes A."/>
            <person name="Rutledge P."/>
            <person name="Paulsen I."/>
            <person name="Coleman N."/>
            <person name="Woyke T."/>
        </authorList>
    </citation>
    <scope>NUCLEOTIDE SEQUENCE [LARGE SCALE GENOMIC DNA]</scope>
    <source>
        <strain evidence="1 2">NBB3</strain>
    </source>
</reference>
<dbReference type="STRING" id="710685.MycrhN_2558"/>
<gene>
    <name evidence="1" type="ordered locus">MycrhN_2558</name>
</gene>
<evidence type="ECO:0000313" key="2">
    <source>
        <dbReference type="Proteomes" id="UP000005442"/>
    </source>
</evidence>
<sequence length="126" mass="14618">MGMADEIRPGLRRERDADAAARNSREMVFREFTQAIDAIAPEVAQACRELGIRRRGRIGLTRFWEFHGEYGSGPIGVTSSGRWFFYGNEGKRSHRKVMDDWRPPPNRIDPTYLREFFKRQVARLSG</sequence>
<name>G8RX95_MYCRN</name>
<keyword evidence="2" id="KW-1185">Reference proteome</keyword>
<dbReference type="AlphaFoldDB" id="G8RX95"/>
<dbReference type="EMBL" id="CP003169">
    <property type="protein sequence ID" value="AEV73143.1"/>
    <property type="molecule type" value="Genomic_DNA"/>
</dbReference>
<dbReference type="HOGENOM" id="CLU_1979087_0_0_11"/>
<accession>G8RX95</accession>
<dbReference type="KEGG" id="mrh:MycrhN_2558"/>
<protein>
    <submittedName>
        <fullName evidence="1">Uncharacterized protein</fullName>
    </submittedName>
</protein>
<organism evidence="1 2">
    <name type="scientific">Mycolicibacterium rhodesiae (strain NBB3)</name>
    <name type="common">Mycobacterium rhodesiae</name>
    <dbReference type="NCBI Taxonomy" id="710685"/>
    <lineage>
        <taxon>Bacteria</taxon>
        <taxon>Bacillati</taxon>
        <taxon>Actinomycetota</taxon>
        <taxon>Actinomycetes</taxon>
        <taxon>Mycobacteriales</taxon>
        <taxon>Mycobacteriaceae</taxon>
        <taxon>Mycolicibacterium</taxon>
    </lineage>
</organism>
<proteinExistence type="predicted"/>
<evidence type="ECO:0000313" key="1">
    <source>
        <dbReference type="EMBL" id="AEV73143.1"/>
    </source>
</evidence>
<dbReference type="RefSeq" id="WP_014210953.1">
    <property type="nucleotide sequence ID" value="NC_016604.1"/>
</dbReference>
<dbReference type="Proteomes" id="UP000005442">
    <property type="component" value="Chromosome"/>
</dbReference>